<protein>
    <submittedName>
        <fullName evidence="2">Uncharacterized protein</fullName>
    </submittedName>
</protein>
<comment type="caution">
    <text evidence="2">The sequence shown here is derived from an EMBL/GenBank/DDBJ whole genome shotgun (WGS) entry which is preliminary data.</text>
</comment>
<evidence type="ECO:0000313" key="2">
    <source>
        <dbReference type="EMBL" id="GLJ58842.1"/>
    </source>
</evidence>
<feature type="region of interest" description="Disordered" evidence="1">
    <location>
        <begin position="34"/>
        <end position="88"/>
    </location>
</feature>
<feature type="region of interest" description="Disordered" evidence="1">
    <location>
        <begin position="116"/>
        <end position="150"/>
    </location>
</feature>
<keyword evidence="3" id="KW-1185">Reference proteome</keyword>
<accession>A0AAD3NVJ2</accession>
<gene>
    <name evidence="2" type="ORF">SUGI_1480200</name>
</gene>
<dbReference type="EMBL" id="BSEH01000569">
    <property type="protein sequence ID" value="GLJ58842.1"/>
    <property type="molecule type" value="Genomic_DNA"/>
</dbReference>
<name>A0AAD3NVJ2_CRYJA</name>
<feature type="compositionally biased region" description="Polar residues" evidence="1">
    <location>
        <begin position="122"/>
        <end position="131"/>
    </location>
</feature>
<sequence>MLMNRLPITDAPIDIGFRYEQRTGPMHLCVWAKSSAPDEDPDRDRDLVPTDDLQRDPSPRERDASISYRKQDPVTEAPAASRPAYPFPGPVKAKASPVDYYSCCGWEKSKTSSWAKRDMASRQLSSLSVTSDKGEGSGRGFHMHGQQAWS</sequence>
<organism evidence="2 3">
    <name type="scientific">Cryptomeria japonica</name>
    <name type="common">Japanese cedar</name>
    <name type="synonym">Cupressus japonica</name>
    <dbReference type="NCBI Taxonomy" id="3369"/>
    <lineage>
        <taxon>Eukaryota</taxon>
        <taxon>Viridiplantae</taxon>
        <taxon>Streptophyta</taxon>
        <taxon>Embryophyta</taxon>
        <taxon>Tracheophyta</taxon>
        <taxon>Spermatophyta</taxon>
        <taxon>Pinopsida</taxon>
        <taxon>Pinidae</taxon>
        <taxon>Conifers II</taxon>
        <taxon>Cupressales</taxon>
        <taxon>Cupressaceae</taxon>
        <taxon>Cryptomeria</taxon>
    </lineage>
</organism>
<feature type="compositionally biased region" description="Basic and acidic residues" evidence="1">
    <location>
        <begin position="42"/>
        <end position="73"/>
    </location>
</feature>
<proteinExistence type="predicted"/>
<reference evidence="2" key="1">
    <citation type="submission" date="2022-12" db="EMBL/GenBank/DDBJ databases">
        <title>Chromosome-Level Genome Assembly of Japanese Cedar (Cryptomeriajaponica D. Don).</title>
        <authorList>
            <person name="Fujino T."/>
            <person name="Yamaguchi K."/>
            <person name="Yokoyama T."/>
            <person name="Hamanaka T."/>
            <person name="Harazono Y."/>
            <person name="Kamada H."/>
            <person name="Kobayashi W."/>
            <person name="Ujino-Ihara T."/>
            <person name="Uchiyama K."/>
            <person name="Matsumoto A."/>
            <person name="Izuno A."/>
            <person name="Tsumura Y."/>
            <person name="Toyoda A."/>
            <person name="Shigenobu S."/>
            <person name="Moriguchi Y."/>
            <person name="Ueno S."/>
            <person name="Kasahara M."/>
        </authorList>
    </citation>
    <scope>NUCLEOTIDE SEQUENCE</scope>
</reference>
<dbReference type="AlphaFoldDB" id="A0AAD3NVJ2"/>
<evidence type="ECO:0000256" key="1">
    <source>
        <dbReference type="SAM" id="MobiDB-lite"/>
    </source>
</evidence>
<dbReference type="Proteomes" id="UP001234787">
    <property type="component" value="Unassembled WGS sequence"/>
</dbReference>
<evidence type="ECO:0000313" key="3">
    <source>
        <dbReference type="Proteomes" id="UP001234787"/>
    </source>
</evidence>